<dbReference type="Pfam" id="PF03435">
    <property type="entry name" value="Sacchrp_dh_NADP"/>
    <property type="match status" value="1"/>
</dbReference>
<comment type="caution">
    <text evidence="3">The sequence shown here is derived from an EMBL/GenBank/DDBJ whole genome shotgun (WGS) entry which is preliminary data.</text>
</comment>
<reference evidence="3 4" key="1">
    <citation type="submission" date="2019-03" db="EMBL/GenBank/DDBJ databases">
        <title>Genomic Encyclopedia of Type Strains, Phase IV (KMG-IV): sequencing the most valuable type-strain genomes for metagenomic binning, comparative biology and taxonomic classification.</title>
        <authorList>
            <person name="Goeker M."/>
        </authorList>
    </citation>
    <scope>NUCLEOTIDE SEQUENCE [LARGE SCALE GENOMIC DNA]</scope>
    <source>
        <strain evidence="3 4">DSM 44496</strain>
    </source>
</reference>
<gene>
    <name evidence="3" type="ORF">DFR75_108120</name>
</gene>
<dbReference type="SUPFAM" id="SSF51735">
    <property type="entry name" value="NAD(P)-binding Rossmann-fold domains"/>
    <property type="match status" value="1"/>
</dbReference>
<evidence type="ECO:0000313" key="4">
    <source>
        <dbReference type="Proteomes" id="UP000295087"/>
    </source>
</evidence>
<dbReference type="PANTHER" id="PTHR43796:SF2">
    <property type="entry name" value="CARBOXYNORSPERMIDINE SYNTHASE"/>
    <property type="match status" value="1"/>
</dbReference>
<dbReference type="Gene3D" id="3.40.50.720">
    <property type="entry name" value="NAD(P)-binding Rossmann-like Domain"/>
    <property type="match status" value="1"/>
</dbReference>
<dbReference type="Proteomes" id="UP000295087">
    <property type="component" value="Unassembled WGS sequence"/>
</dbReference>
<dbReference type="EMBL" id="SNXK01000008">
    <property type="protein sequence ID" value="TDP31515.1"/>
    <property type="molecule type" value="Genomic_DNA"/>
</dbReference>
<dbReference type="PANTHER" id="PTHR43796">
    <property type="entry name" value="CARBOXYNORSPERMIDINE SYNTHASE"/>
    <property type="match status" value="1"/>
</dbReference>
<dbReference type="InterPro" id="IPR036291">
    <property type="entry name" value="NAD(P)-bd_dom_sf"/>
</dbReference>
<evidence type="ECO:0000256" key="1">
    <source>
        <dbReference type="SAM" id="MobiDB-lite"/>
    </source>
</evidence>
<feature type="region of interest" description="Disordered" evidence="1">
    <location>
        <begin position="389"/>
        <end position="411"/>
    </location>
</feature>
<dbReference type="Gene3D" id="3.30.360.10">
    <property type="entry name" value="Dihydrodipicolinate Reductase, domain 2"/>
    <property type="match status" value="1"/>
</dbReference>
<dbReference type="InterPro" id="IPR005097">
    <property type="entry name" value="Sacchrp_dh_NADP-bd"/>
</dbReference>
<dbReference type="AlphaFoldDB" id="A0A4R6P2M6"/>
<evidence type="ECO:0000313" key="3">
    <source>
        <dbReference type="EMBL" id="TDP31515.1"/>
    </source>
</evidence>
<proteinExistence type="predicted"/>
<name>A0A4R6P2M6_NOCIG</name>
<organism evidence="3 4">
    <name type="scientific">Nocardia ignorata</name>
    <dbReference type="NCBI Taxonomy" id="145285"/>
    <lineage>
        <taxon>Bacteria</taxon>
        <taxon>Bacillati</taxon>
        <taxon>Actinomycetota</taxon>
        <taxon>Actinomycetes</taxon>
        <taxon>Mycobacteriales</taxon>
        <taxon>Nocardiaceae</taxon>
        <taxon>Nocardia</taxon>
    </lineage>
</organism>
<accession>A0A4R6P2M6</accession>
<feature type="domain" description="Saccharopine dehydrogenase NADP binding" evidence="2">
    <location>
        <begin position="4"/>
        <end position="118"/>
    </location>
</feature>
<sequence length="411" mass="42924">MGAAAVRAAATLLTVTEIVVADQDLAAARALAVELAGRGVVVRALRVDITDPDALNGAMHTADVVLNTVGPYHRFGPTVLQAAILTRTHYLDICDDGEPTTRMLDLHDAAKATGVCAIVGIGASPGVSNLLALTATRGLQRVDNLYTAWPVDVPESAGTVGPPGPDGIAEAAAVHWMQQISGTITVVRNGELAEEPPLRAVTLDLPGGRGGDAYTVGHPEPITMHRTLFPHGEAANLMVVTPGTAAFLKVLRTDIDSGRLTNESAAHEVTKPSLSRILRSLTRISSRTSHGTLPPFFAAATGHTGTHDRTTIAYLADTGETARLLADRARATGISLALGLSQLIDGTARKPGVYPPEAIIDADRFFGDLATRLGMSPAVSLFGVEHTPDQAAATPRDRIGRMGRASSSPIR</sequence>
<protein>
    <submittedName>
        <fullName evidence="3">Saccharopine dehydrogenase-like NADP-dependent oxidoreductase</fullName>
    </submittedName>
</protein>
<keyword evidence="4" id="KW-1185">Reference proteome</keyword>
<evidence type="ECO:0000259" key="2">
    <source>
        <dbReference type="Pfam" id="PF03435"/>
    </source>
</evidence>